<organism evidence="2 3">
    <name type="scientific">Colletotrichum tamarilloi</name>
    <dbReference type="NCBI Taxonomy" id="1209934"/>
    <lineage>
        <taxon>Eukaryota</taxon>
        <taxon>Fungi</taxon>
        <taxon>Dikarya</taxon>
        <taxon>Ascomycota</taxon>
        <taxon>Pezizomycotina</taxon>
        <taxon>Sordariomycetes</taxon>
        <taxon>Hypocreomycetidae</taxon>
        <taxon>Glomerellales</taxon>
        <taxon>Glomerellaceae</taxon>
        <taxon>Colletotrichum</taxon>
        <taxon>Colletotrichum acutatum species complex</taxon>
    </lineage>
</organism>
<accession>A0ABQ9RTV9</accession>
<comment type="caution">
    <text evidence="2">The sequence shown here is derived from an EMBL/GenBank/DDBJ whole genome shotgun (WGS) entry which is preliminary data.</text>
</comment>
<evidence type="ECO:0000313" key="2">
    <source>
        <dbReference type="EMBL" id="KAK1512793.1"/>
    </source>
</evidence>
<proteinExistence type="predicted"/>
<sequence length="103" mass="11585">MKHRSRTIDDAEPGVSGSSSSRSIRTFPWGAKRALAMVVRCESLQCEEGASEEGGRWKCARWRRLLRTTLPCCASRDPDRQEPFPITGPERMYPPLVGTYNEG</sequence>
<evidence type="ECO:0000313" key="3">
    <source>
        <dbReference type="Proteomes" id="UP001227543"/>
    </source>
</evidence>
<dbReference type="RefSeq" id="XP_060388868.1">
    <property type="nucleotide sequence ID" value="XM_060516242.1"/>
</dbReference>
<protein>
    <submittedName>
        <fullName evidence="2">Uncharacterized protein</fullName>
    </submittedName>
</protein>
<evidence type="ECO:0000256" key="1">
    <source>
        <dbReference type="SAM" id="MobiDB-lite"/>
    </source>
</evidence>
<feature type="region of interest" description="Disordered" evidence="1">
    <location>
        <begin position="1"/>
        <end position="24"/>
    </location>
</feature>
<feature type="region of interest" description="Disordered" evidence="1">
    <location>
        <begin position="77"/>
        <end position="103"/>
    </location>
</feature>
<dbReference type="EMBL" id="MLFU01000001">
    <property type="protein sequence ID" value="KAK1512793.1"/>
    <property type="molecule type" value="Genomic_DNA"/>
</dbReference>
<dbReference type="Proteomes" id="UP001227543">
    <property type="component" value="Unassembled WGS sequence"/>
</dbReference>
<keyword evidence="3" id="KW-1185">Reference proteome</keyword>
<gene>
    <name evidence="2" type="ORF">CTAM01_00188</name>
</gene>
<dbReference type="GeneID" id="85400480"/>
<reference evidence="2 3" key="1">
    <citation type="submission" date="2016-10" db="EMBL/GenBank/DDBJ databases">
        <title>The genome sequence of Colletotrichum fioriniae PJ7.</title>
        <authorList>
            <person name="Baroncelli R."/>
        </authorList>
    </citation>
    <scope>NUCLEOTIDE SEQUENCE [LARGE SCALE GENOMIC DNA]</scope>
    <source>
        <strain evidence="2 3">Tom-12</strain>
    </source>
</reference>
<name>A0ABQ9RTV9_9PEZI</name>